<dbReference type="RefSeq" id="WP_205441649.1">
    <property type="nucleotide sequence ID" value="NZ_CP061510.1"/>
</dbReference>
<accession>A0ABX7K8L4</accession>
<protein>
    <submittedName>
        <fullName evidence="2">DUF3325 domain-containing protein</fullName>
    </submittedName>
</protein>
<evidence type="ECO:0000256" key="1">
    <source>
        <dbReference type="SAM" id="Phobius"/>
    </source>
</evidence>
<gene>
    <name evidence="2" type="ORF">IDJ81_13405</name>
</gene>
<feature type="transmembrane region" description="Helical" evidence="1">
    <location>
        <begin position="6"/>
        <end position="22"/>
    </location>
</feature>
<sequence>MTHILAVLFSLAGLGALALSMKRHQRDIIGRRLSERDQSLTRAAGWFSIAASLALDMVGFGPAYGTGAWFGHMSIAAWIVVAMLCWRARLN</sequence>
<evidence type="ECO:0000313" key="3">
    <source>
        <dbReference type="Proteomes" id="UP000663637"/>
    </source>
</evidence>
<dbReference type="EMBL" id="CP061510">
    <property type="protein sequence ID" value="QSB44297.1"/>
    <property type="molecule type" value="Genomic_DNA"/>
</dbReference>
<organism evidence="2 3">
    <name type="scientific">Tsuneonella flava</name>
    <dbReference type="NCBI Taxonomy" id="2055955"/>
    <lineage>
        <taxon>Bacteria</taxon>
        <taxon>Pseudomonadati</taxon>
        <taxon>Pseudomonadota</taxon>
        <taxon>Alphaproteobacteria</taxon>
        <taxon>Sphingomonadales</taxon>
        <taxon>Erythrobacteraceae</taxon>
        <taxon>Tsuneonella</taxon>
    </lineage>
</organism>
<evidence type="ECO:0000313" key="2">
    <source>
        <dbReference type="EMBL" id="QSB44297.1"/>
    </source>
</evidence>
<keyword evidence="1" id="KW-0472">Membrane</keyword>
<dbReference type="InterPro" id="IPR021762">
    <property type="entry name" value="DUF3325"/>
</dbReference>
<dbReference type="Pfam" id="PF11804">
    <property type="entry name" value="DUF3325"/>
    <property type="match status" value="1"/>
</dbReference>
<keyword evidence="3" id="KW-1185">Reference proteome</keyword>
<keyword evidence="1" id="KW-0812">Transmembrane</keyword>
<feature type="transmembrane region" description="Helical" evidence="1">
    <location>
        <begin position="43"/>
        <end position="63"/>
    </location>
</feature>
<dbReference type="Proteomes" id="UP000663637">
    <property type="component" value="Chromosome"/>
</dbReference>
<name>A0ABX7K8L4_9SPHN</name>
<reference evidence="2 3" key="1">
    <citation type="submission" date="2020-09" db="EMBL/GenBank/DDBJ databases">
        <title>Complete genome sequence of altererythrobacter flavus SS-21NJ, isolated from Dongying oil sludge in Shandong province.</title>
        <authorList>
            <person name="Sun S."/>
            <person name="Zhang Z."/>
        </authorList>
    </citation>
    <scope>NUCLEOTIDE SEQUENCE [LARGE SCALE GENOMIC DNA]</scope>
    <source>
        <strain evidence="2 3">SS-21NJ</strain>
    </source>
</reference>
<keyword evidence="1" id="KW-1133">Transmembrane helix</keyword>
<proteinExistence type="predicted"/>
<feature type="transmembrane region" description="Helical" evidence="1">
    <location>
        <begin position="69"/>
        <end position="86"/>
    </location>
</feature>